<evidence type="ECO:0000313" key="3">
    <source>
        <dbReference type="EMBL" id="ABK99727.1"/>
    </source>
</evidence>
<dbReference type="NCBIfam" id="TIGR01383">
    <property type="entry name" value="not_thiJ"/>
    <property type="match status" value="1"/>
</dbReference>
<dbReference type="eggNOG" id="COG0693">
    <property type="taxonomic scope" value="Bacteria"/>
</dbReference>
<dbReference type="InterPro" id="IPR037522">
    <property type="entry name" value="HD_GYP_dom"/>
</dbReference>
<organism evidence="3 4">
    <name type="scientific">Pelobacter propionicus (strain DSM 2379 / NBRC 103807 / OttBd1)</name>
    <dbReference type="NCBI Taxonomy" id="338966"/>
    <lineage>
        <taxon>Bacteria</taxon>
        <taxon>Pseudomonadati</taxon>
        <taxon>Thermodesulfobacteriota</taxon>
        <taxon>Desulfuromonadia</taxon>
        <taxon>Desulfuromonadales</taxon>
        <taxon>Desulfuromonadaceae</taxon>
        <taxon>Pelobacter</taxon>
    </lineage>
</organism>
<dbReference type="CDD" id="cd03135">
    <property type="entry name" value="GATase1_DJ-1"/>
    <property type="match status" value="1"/>
</dbReference>
<keyword evidence="4" id="KW-1185">Reference proteome</keyword>
<dbReference type="SUPFAM" id="SSF52317">
    <property type="entry name" value="Class I glutamine amidotransferase-like"/>
    <property type="match status" value="1"/>
</dbReference>
<dbReference type="KEGG" id="ppd:Ppro_2119"/>
<dbReference type="PROSITE" id="PS51832">
    <property type="entry name" value="HD_GYP"/>
    <property type="match status" value="1"/>
</dbReference>
<dbReference type="RefSeq" id="WP_011735993.1">
    <property type="nucleotide sequence ID" value="NC_008609.1"/>
</dbReference>
<proteinExistence type="predicted"/>
<dbReference type="SUPFAM" id="SSF109604">
    <property type="entry name" value="HD-domain/PDEase-like"/>
    <property type="match status" value="1"/>
</dbReference>
<dbReference type="SMART" id="SM00471">
    <property type="entry name" value="HDc"/>
    <property type="match status" value="1"/>
</dbReference>
<dbReference type="InterPro" id="IPR002818">
    <property type="entry name" value="DJ-1/PfpI"/>
</dbReference>
<dbReference type="InterPro" id="IPR003607">
    <property type="entry name" value="HD/PDEase_dom"/>
</dbReference>
<dbReference type="eggNOG" id="COG2206">
    <property type="taxonomic scope" value="Bacteria"/>
</dbReference>
<dbReference type="CDD" id="cd00077">
    <property type="entry name" value="HDc"/>
    <property type="match status" value="1"/>
</dbReference>
<dbReference type="InterPro" id="IPR006287">
    <property type="entry name" value="DJ-1"/>
</dbReference>
<dbReference type="PANTHER" id="PTHR43155">
    <property type="entry name" value="CYCLIC DI-GMP PHOSPHODIESTERASE PA4108-RELATED"/>
    <property type="match status" value="1"/>
</dbReference>
<dbReference type="Gene3D" id="1.10.3210.10">
    <property type="entry name" value="Hypothetical protein af1432"/>
    <property type="match status" value="1"/>
</dbReference>
<evidence type="ECO:0000313" key="4">
    <source>
        <dbReference type="Proteomes" id="UP000006732"/>
    </source>
</evidence>
<dbReference type="AlphaFoldDB" id="A1AQV7"/>
<dbReference type="Pfam" id="PF01965">
    <property type="entry name" value="DJ-1_PfpI"/>
    <property type="match status" value="1"/>
</dbReference>
<dbReference type="STRING" id="338966.Ppro_2119"/>
<keyword evidence="1" id="KW-0677">Repeat</keyword>
<reference evidence="3 4" key="1">
    <citation type="submission" date="2006-10" db="EMBL/GenBank/DDBJ databases">
        <title>Complete sequence of chromosome of Pelobacter propionicus DSM 2379.</title>
        <authorList>
            <consortium name="US DOE Joint Genome Institute"/>
            <person name="Copeland A."/>
            <person name="Lucas S."/>
            <person name="Lapidus A."/>
            <person name="Barry K."/>
            <person name="Detter J.C."/>
            <person name="Glavina del Rio T."/>
            <person name="Hammon N."/>
            <person name="Israni S."/>
            <person name="Dalin E."/>
            <person name="Tice H."/>
            <person name="Pitluck S."/>
            <person name="Saunders E."/>
            <person name="Brettin T."/>
            <person name="Bruce D."/>
            <person name="Han C."/>
            <person name="Tapia R."/>
            <person name="Schmutz J."/>
            <person name="Larimer F."/>
            <person name="Land M."/>
            <person name="Hauser L."/>
            <person name="Kyrpides N."/>
            <person name="Kim E."/>
            <person name="Lovley D."/>
            <person name="Richardson P."/>
        </authorList>
    </citation>
    <scope>NUCLEOTIDE SEQUENCE [LARGE SCALE GENOMIC DNA]</scope>
    <source>
        <strain evidence="4">DSM 2379 / NBRC 103807 / OttBd1</strain>
    </source>
</reference>
<evidence type="ECO:0000256" key="1">
    <source>
        <dbReference type="ARBA" id="ARBA00022737"/>
    </source>
</evidence>
<gene>
    <name evidence="3" type="ordered locus">Ppro_2119</name>
</gene>
<dbReference type="Proteomes" id="UP000006732">
    <property type="component" value="Chromosome"/>
</dbReference>
<dbReference type="HOGENOM" id="CLU_711422_0_0_7"/>
<sequence>MPRALIPLADGFEEIEAMTVVDVLRRAGFEVVLAGLHGGPVESVRRVSVIPDATIDAARSDQFDMVILPGGQPGAANLSADVRVIRLLNDFSKDNKLIGAICAATTVLSEAGLIRGKRVTAYPDYRDRLPGAQYEDSAVVIDGKIITSQGPGTAMAFALAIVSRFAGKHTADEIAGKMLVQTDDRQHTIWDRYLFNTTVQSLVEALELKDSFTQGHAKRVSEYSLSIGAKLKLPPLEMRNLYLGAMLHDIGKIATESDLLTKPDSLNLREETLMREHPIKGTLFIVGFDNMSNIVPTILHHHERWDGSGYPARLKEEQIPLHARIVCLADAFAAMLFPRSFRPGMEREQAIQEILKQKGAQFDPHLVDLFLECLTESPFEMNDFSFYF</sequence>
<dbReference type="InterPro" id="IPR029062">
    <property type="entry name" value="Class_I_gatase-like"/>
</dbReference>
<dbReference type="GO" id="GO:0016787">
    <property type="term" value="F:hydrolase activity"/>
    <property type="evidence" value="ECO:0007669"/>
    <property type="project" value="UniProtKB-KW"/>
</dbReference>
<evidence type="ECO:0000259" key="2">
    <source>
        <dbReference type="PROSITE" id="PS51832"/>
    </source>
</evidence>
<accession>A1AQV7</accession>
<dbReference type="EMBL" id="CP000482">
    <property type="protein sequence ID" value="ABK99727.1"/>
    <property type="molecule type" value="Genomic_DNA"/>
</dbReference>
<dbReference type="Gene3D" id="3.40.50.880">
    <property type="match status" value="1"/>
</dbReference>
<protein>
    <submittedName>
        <fullName evidence="3">Metal dependent phosphohydrolase</fullName>
    </submittedName>
</protein>
<dbReference type="Pfam" id="PF13487">
    <property type="entry name" value="HD_5"/>
    <property type="match status" value="1"/>
</dbReference>
<name>A1AQV7_PELPD</name>
<dbReference type="FunFam" id="3.40.50.880:FF:000015">
    <property type="entry name" value="Protein DJ-1 homolog C"/>
    <property type="match status" value="1"/>
</dbReference>
<keyword evidence="3" id="KW-0378">Hydrolase</keyword>
<feature type="domain" description="HD-GYP" evidence="2">
    <location>
        <begin position="191"/>
        <end position="386"/>
    </location>
</feature>
<dbReference type="GO" id="GO:0005737">
    <property type="term" value="C:cytoplasm"/>
    <property type="evidence" value="ECO:0007669"/>
    <property type="project" value="UniProtKB-ARBA"/>
</dbReference>